<evidence type="ECO:0000256" key="2">
    <source>
        <dbReference type="SAM" id="SignalP"/>
    </source>
</evidence>
<reference evidence="3 4" key="1">
    <citation type="submission" date="2014-04" db="EMBL/GenBank/DDBJ databases">
        <title>Evolutionary Origins and Diversification of the Mycorrhizal Mutualists.</title>
        <authorList>
            <consortium name="DOE Joint Genome Institute"/>
            <consortium name="Mycorrhizal Genomics Consortium"/>
            <person name="Kohler A."/>
            <person name="Kuo A."/>
            <person name="Nagy L.G."/>
            <person name="Floudas D."/>
            <person name="Copeland A."/>
            <person name="Barry K.W."/>
            <person name="Cichocki N."/>
            <person name="Veneault-Fourrey C."/>
            <person name="LaButti K."/>
            <person name="Lindquist E.A."/>
            <person name="Lipzen A."/>
            <person name="Lundell T."/>
            <person name="Morin E."/>
            <person name="Murat C."/>
            <person name="Riley R."/>
            <person name="Ohm R."/>
            <person name="Sun H."/>
            <person name="Tunlid A."/>
            <person name="Henrissat B."/>
            <person name="Grigoriev I.V."/>
            <person name="Hibbett D.S."/>
            <person name="Martin F."/>
        </authorList>
    </citation>
    <scope>NUCLEOTIDE SEQUENCE [LARGE SCALE GENOMIC DNA]</scope>
    <source>
        <strain evidence="3 4">Koide BX008</strain>
    </source>
</reference>
<keyword evidence="2" id="KW-0732">Signal</keyword>
<dbReference type="InParanoid" id="A0A0C2WTS4"/>
<keyword evidence="1" id="KW-0472">Membrane</keyword>
<dbReference type="AlphaFoldDB" id="A0A0C2WTS4"/>
<feature type="chain" id="PRO_5002158204" evidence="2">
    <location>
        <begin position="22"/>
        <end position="229"/>
    </location>
</feature>
<gene>
    <name evidence="3" type="ORF">M378DRAFT_168871</name>
</gene>
<keyword evidence="4" id="KW-1185">Reference proteome</keyword>
<protein>
    <submittedName>
        <fullName evidence="3">Uncharacterized protein</fullName>
    </submittedName>
</protein>
<dbReference type="Proteomes" id="UP000054549">
    <property type="component" value="Unassembled WGS sequence"/>
</dbReference>
<feature type="transmembrane region" description="Helical" evidence="1">
    <location>
        <begin position="198"/>
        <end position="227"/>
    </location>
</feature>
<evidence type="ECO:0000256" key="1">
    <source>
        <dbReference type="SAM" id="Phobius"/>
    </source>
</evidence>
<proteinExistence type="predicted"/>
<keyword evidence="1" id="KW-0812">Transmembrane</keyword>
<sequence length="229" mass="23644">MRAFGIFSIIAAFSAALSVSAAPVGTSDLGVTPNVAKSVDVSNGLANLPVPVRRDVFERDVTPFMPRTDVKSLPAILVDVTAQVKVVVDKLEVVLAGEIDVNVVVGLLVEIKGILVAALVEVKALVGLDLDVILCLDGKILAVVDIAVYIVALIQLIVAIIVKVQAVVTVAVAIQVCVDISVALAAFLGVIFTLVSGLLVVVVTLCAEIIVVIKAHVTIFAAVIAVLGL</sequence>
<name>A0A0C2WTS4_AMAMK</name>
<organism evidence="3 4">
    <name type="scientific">Amanita muscaria (strain Koide BX008)</name>
    <dbReference type="NCBI Taxonomy" id="946122"/>
    <lineage>
        <taxon>Eukaryota</taxon>
        <taxon>Fungi</taxon>
        <taxon>Dikarya</taxon>
        <taxon>Basidiomycota</taxon>
        <taxon>Agaricomycotina</taxon>
        <taxon>Agaricomycetes</taxon>
        <taxon>Agaricomycetidae</taxon>
        <taxon>Agaricales</taxon>
        <taxon>Pluteineae</taxon>
        <taxon>Amanitaceae</taxon>
        <taxon>Amanita</taxon>
    </lineage>
</organism>
<feature type="transmembrane region" description="Helical" evidence="1">
    <location>
        <begin position="140"/>
        <end position="162"/>
    </location>
</feature>
<dbReference type="EMBL" id="KN818310">
    <property type="protein sequence ID" value="KIL59733.1"/>
    <property type="molecule type" value="Genomic_DNA"/>
</dbReference>
<dbReference type="HOGENOM" id="CLU_1209543_0_0_1"/>
<evidence type="ECO:0000313" key="4">
    <source>
        <dbReference type="Proteomes" id="UP000054549"/>
    </source>
</evidence>
<keyword evidence="1" id="KW-1133">Transmembrane helix</keyword>
<accession>A0A0C2WTS4</accession>
<feature type="signal peptide" evidence="2">
    <location>
        <begin position="1"/>
        <end position="21"/>
    </location>
</feature>
<evidence type="ECO:0000313" key="3">
    <source>
        <dbReference type="EMBL" id="KIL59733.1"/>
    </source>
</evidence>